<proteinExistence type="predicted"/>
<name>A0A7W9DWV5_9SPHI</name>
<dbReference type="InterPro" id="IPR024453">
    <property type="entry name" value="Peptidase_C92"/>
</dbReference>
<dbReference type="EMBL" id="JACHCE010000001">
    <property type="protein sequence ID" value="MBB5634266.1"/>
    <property type="molecule type" value="Genomic_DNA"/>
</dbReference>
<sequence>MRRVILIIAGLILSAGLQAKVKPGLVREGDLIFQTSLSAQSKAIQLATKSKYSHCGIIFKDKNGYYVLEAISKVKRTPLAQWIARGKEKSFVIKRLKNADQVLQPEVLVKMKRAGQYFSGKNYDLTFEWSDDQIYCSELIWKIYQRATGLQIGKLEKLRDFDLSNDIVTQKMKSRYGNKVPLNETVISPASIFNSKLLKTVSI</sequence>
<dbReference type="AlphaFoldDB" id="A0A7W9DWV5"/>
<reference evidence="1 2" key="1">
    <citation type="submission" date="2020-08" db="EMBL/GenBank/DDBJ databases">
        <title>Genomic Encyclopedia of Type Strains, Phase IV (KMG-V): Genome sequencing to study the core and pangenomes of soil and plant-associated prokaryotes.</title>
        <authorList>
            <person name="Whitman W."/>
        </authorList>
    </citation>
    <scope>NUCLEOTIDE SEQUENCE [LARGE SCALE GENOMIC DNA]</scope>
    <source>
        <strain evidence="1 2">S3M1</strain>
    </source>
</reference>
<dbReference type="Pfam" id="PF05708">
    <property type="entry name" value="Peptidase_C92"/>
    <property type="match status" value="1"/>
</dbReference>
<organism evidence="1 2">
    <name type="scientific">Pedobacter cryoconitis</name>
    <dbReference type="NCBI Taxonomy" id="188932"/>
    <lineage>
        <taxon>Bacteria</taxon>
        <taxon>Pseudomonadati</taxon>
        <taxon>Bacteroidota</taxon>
        <taxon>Sphingobacteriia</taxon>
        <taxon>Sphingobacteriales</taxon>
        <taxon>Sphingobacteriaceae</taxon>
        <taxon>Pedobacter</taxon>
    </lineage>
</organism>
<gene>
    <name evidence="1" type="ORF">HDE68_000151</name>
</gene>
<dbReference type="RefSeq" id="WP_183877938.1">
    <property type="nucleotide sequence ID" value="NZ_JACHCE010000001.1"/>
</dbReference>
<dbReference type="InterPro" id="IPR038765">
    <property type="entry name" value="Papain-like_cys_pep_sf"/>
</dbReference>
<accession>A0A7W9DWV5</accession>
<evidence type="ECO:0008006" key="3">
    <source>
        <dbReference type="Google" id="ProtNLM"/>
    </source>
</evidence>
<dbReference type="NCBIfam" id="NF007458">
    <property type="entry name" value="PRK10030.1"/>
    <property type="match status" value="1"/>
</dbReference>
<evidence type="ECO:0000313" key="1">
    <source>
        <dbReference type="EMBL" id="MBB5634266.1"/>
    </source>
</evidence>
<comment type="caution">
    <text evidence="1">The sequence shown here is derived from an EMBL/GenBank/DDBJ whole genome shotgun (WGS) entry which is preliminary data.</text>
</comment>
<evidence type="ECO:0000313" key="2">
    <source>
        <dbReference type="Proteomes" id="UP000537204"/>
    </source>
</evidence>
<dbReference type="Gene3D" id="3.90.1720.10">
    <property type="entry name" value="endopeptidase domain like (from Nostoc punctiforme)"/>
    <property type="match status" value="1"/>
</dbReference>
<protein>
    <recommendedName>
        <fullName evidence="3">Permuted papain-like amidase YaeF/Yiix C92 family enzyme</fullName>
    </recommendedName>
</protein>
<dbReference type="SUPFAM" id="SSF54001">
    <property type="entry name" value="Cysteine proteinases"/>
    <property type="match status" value="1"/>
</dbReference>
<dbReference type="Proteomes" id="UP000537204">
    <property type="component" value="Unassembled WGS sequence"/>
</dbReference>